<organism evidence="2 3">
    <name type="scientific">Bimuria novae-zelandiae CBS 107.79</name>
    <dbReference type="NCBI Taxonomy" id="1447943"/>
    <lineage>
        <taxon>Eukaryota</taxon>
        <taxon>Fungi</taxon>
        <taxon>Dikarya</taxon>
        <taxon>Ascomycota</taxon>
        <taxon>Pezizomycotina</taxon>
        <taxon>Dothideomycetes</taxon>
        <taxon>Pleosporomycetidae</taxon>
        <taxon>Pleosporales</taxon>
        <taxon>Massarineae</taxon>
        <taxon>Didymosphaeriaceae</taxon>
        <taxon>Bimuria</taxon>
    </lineage>
</organism>
<sequence>MTDDPFATKATIGAFEFETALAQVGLAQYEGPLREHGFLDWESVTGITESDMAKMDFRLGDRRKLQRMIRKYTTLNTPKVRI</sequence>
<dbReference type="InterPro" id="IPR001660">
    <property type="entry name" value="SAM"/>
</dbReference>
<proteinExistence type="predicted"/>
<protein>
    <recommendedName>
        <fullName evidence="1">SAM domain-containing protein</fullName>
    </recommendedName>
</protein>
<dbReference type="CDD" id="cd09487">
    <property type="entry name" value="SAM_superfamily"/>
    <property type="match status" value="1"/>
</dbReference>
<dbReference type="AlphaFoldDB" id="A0A6A5UZW5"/>
<evidence type="ECO:0000313" key="2">
    <source>
        <dbReference type="EMBL" id="KAF1969362.1"/>
    </source>
</evidence>
<feature type="domain" description="SAM" evidence="1">
    <location>
        <begin position="21"/>
        <end position="71"/>
    </location>
</feature>
<dbReference type="EMBL" id="ML976710">
    <property type="protein sequence ID" value="KAF1969362.1"/>
    <property type="molecule type" value="Genomic_DNA"/>
</dbReference>
<evidence type="ECO:0000259" key="1">
    <source>
        <dbReference type="Pfam" id="PF00536"/>
    </source>
</evidence>
<reference evidence="2" key="1">
    <citation type="journal article" date="2020" name="Stud. Mycol.">
        <title>101 Dothideomycetes genomes: a test case for predicting lifestyles and emergence of pathogens.</title>
        <authorList>
            <person name="Haridas S."/>
            <person name="Albert R."/>
            <person name="Binder M."/>
            <person name="Bloem J."/>
            <person name="Labutti K."/>
            <person name="Salamov A."/>
            <person name="Andreopoulos B."/>
            <person name="Baker S."/>
            <person name="Barry K."/>
            <person name="Bills G."/>
            <person name="Bluhm B."/>
            <person name="Cannon C."/>
            <person name="Castanera R."/>
            <person name="Culley D."/>
            <person name="Daum C."/>
            <person name="Ezra D."/>
            <person name="Gonzalez J."/>
            <person name="Henrissat B."/>
            <person name="Kuo A."/>
            <person name="Liang C."/>
            <person name="Lipzen A."/>
            <person name="Lutzoni F."/>
            <person name="Magnuson J."/>
            <person name="Mondo S."/>
            <person name="Nolan M."/>
            <person name="Ohm R."/>
            <person name="Pangilinan J."/>
            <person name="Park H.-J."/>
            <person name="Ramirez L."/>
            <person name="Alfaro M."/>
            <person name="Sun H."/>
            <person name="Tritt A."/>
            <person name="Yoshinaga Y."/>
            <person name="Zwiers L.-H."/>
            <person name="Turgeon B."/>
            <person name="Goodwin S."/>
            <person name="Spatafora J."/>
            <person name="Crous P."/>
            <person name="Grigoriev I."/>
        </authorList>
    </citation>
    <scope>NUCLEOTIDE SEQUENCE</scope>
    <source>
        <strain evidence="2">CBS 107.79</strain>
    </source>
</reference>
<dbReference type="Proteomes" id="UP000800036">
    <property type="component" value="Unassembled WGS sequence"/>
</dbReference>
<accession>A0A6A5UZW5</accession>
<name>A0A6A5UZW5_9PLEO</name>
<keyword evidence="3" id="KW-1185">Reference proteome</keyword>
<dbReference type="OrthoDB" id="1919336at2759"/>
<dbReference type="Gene3D" id="1.10.150.50">
    <property type="entry name" value="Transcription Factor, Ets-1"/>
    <property type="match status" value="1"/>
</dbReference>
<dbReference type="Pfam" id="PF00536">
    <property type="entry name" value="SAM_1"/>
    <property type="match status" value="1"/>
</dbReference>
<evidence type="ECO:0000313" key="3">
    <source>
        <dbReference type="Proteomes" id="UP000800036"/>
    </source>
</evidence>
<dbReference type="InterPro" id="IPR013761">
    <property type="entry name" value="SAM/pointed_sf"/>
</dbReference>
<dbReference type="SUPFAM" id="SSF47769">
    <property type="entry name" value="SAM/Pointed domain"/>
    <property type="match status" value="1"/>
</dbReference>
<gene>
    <name evidence="2" type="ORF">BU23DRAFT_557674</name>
</gene>